<evidence type="ECO:0000313" key="2">
    <source>
        <dbReference type="EMBL" id="MDR6779547.1"/>
    </source>
</evidence>
<proteinExistence type="predicted"/>
<dbReference type="PANTHER" id="PTHR42850">
    <property type="entry name" value="METALLOPHOSPHOESTERASE"/>
    <property type="match status" value="1"/>
</dbReference>
<keyword evidence="3" id="KW-1185">Reference proteome</keyword>
<reference evidence="2 3" key="1">
    <citation type="submission" date="2023-07" db="EMBL/GenBank/DDBJ databases">
        <title>Sorghum-associated microbial communities from plants grown in Nebraska, USA.</title>
        <authorList>
            <person name="Schachtman D."/>
        </authorList>
    </citation>
    <scope>NUCLEOTIDE SEQUENCE [LARGE SCALE GENOMIC DNA]</scope>
    <source>
        <strain evidence="2 3">BE143</strain>
    </source>
</reference>
<dbReference type="InterPro" id="IPR004843">
    <property type="entry name" value="Calcineurin-like_PHP"/>
</dbReference>
<accession>A0ABU1QJC4</accession>
<dbReference type="EC" id="3.1.3.16" evidence="2"/>
<dbReference type="InterPro" id="IPR050126">
    <property type="entry name" value="Ap4A_hydrolase"/>
</dbReference>
<organism evidence="2 3">
    <name type="scientific">Paenibacillus peoriae</name>
    <dbReference type="NCBI Taxonomy" id="59893"/>
    <lineage>
        <taxon>Bacteria</taxon>
        <taxon>Bacillati</taxon>
        <taxon>Bacillota</taxon>
        <taxon>Bacilli</taxon>
        <taxon>Bacillales</taxon>
        <taxon>Paenibacillaceae</taxon>
        <taxon>Paenibacillus</taxon>
    </lineage>
</organism>
<dbReference type="Proteomes" id="UP001266807">
    <property type="component" value="Unassembled WGS sequence"/>
</dbReference>
<name>A0ABU1QJC4_9BACL</name>
<dbReference type="Pfam" id="PF00149">
    <property type="entry name" value="Metallophos"/>
    <property type="match status" value="1"/>
</dbReference>
<gene>
    <name evidence="2" type="ORF">J2W98_003827</name>
</gene>
<dbReference type="Gene3D" id="3.60.21.10">
    <property type="match status" value="1"/>
</dbReference>
<evidence type="ECO:0000313" key="3">
    <source>
        <dbReference type="Proteomes" id="UP001266807"/>
    </source>
</evidence>
<feature type="domain" description="Calcineurin-like phosphoesterase" evidence="1">
    <location>
        <begin position="1"/>
        <end position="193"/>
    </location>
</feature>
<dbReference type="InterPro" id="IPR029052">
    <property type="entry name" value="Metallo-depent_PP-like"/>
</dbReference>
<dbReference type="SUPFAM" id="SSF56300">
    <property type="entry name" value="Metallo-dependent phosphatases"/>
    <property type="match status" value="1"/>
</dbReference>
<evidence type="ECO:0000259" key="1">
    <source>
        <dbReference type="Pfam" id="PF00149"/>
    </source>
</evidence>
<dbReference type="PANTHER" id="PTHR42850:SF4">
    <property type="entry name" value="ZINC-DEPENDENT ENDOPOLYPHOSPHATASE"/>
    <property type="match status" value="1"/>
</dbReference>
<dbReference type="EMBL" id="JAVDUG010000004">
    <property type="protein sequence ID" value="MDR6779547.1"/>
    <property type="molecule type" value="Genomic_DNA"/>
</dbReference>
<comment type="caution">
    <text evidence="2">The sequence shown here is derived from an EMBL/GenBank/DDBJ whole genome shotgun (WGS) entry which is preliminary data.</text>
</comment>
<dbReference type="GO" id="GO:0004722">
    <property type="term" value="F:protein serine/threonine phosphatase activity"/>
    <property type="evidence" value="ECO:0007669"/>
    <property type="project" value="UniProtKB-EC"/>
</dbReference>
<keyword evidence="2" id="KW-0378">Hydrolase</keyword>
<protein>
    <submittedName>
        <fullName evidence="2">Serine/threonine protein phosphatase 1</fullName>
        <ecNumber evidence="2">3.1.3.16</ecNumber>
    </submittedName>
</protein>
<sequence length="236" mass="27579">MHGCYEEFNKLLKKAKYEPEQDKLILLGDYVDRGQKSRQMVEQVIQLCNEWGVIALKGNHDDMFVSAINNDTEELDAQWLNNGGFQTVESYCGISFFEEGFEWNQYIKAKEFIREHYQHHIDFLGQLPLYYEDMSHIYVHAGINPFHKDWKNTSDSEFIWIREPFFTNKTGLDKTVVFGHTPCIYLHDSEDIWFSPDEDKIGIDGACAYGLQLNALEIKEGGTYGEYFVRRGTKNE</sequence>